<accession>A0ABQ5DZN4</accession>
<sequence>MEFESTQSKTIAKLPILKLGEYEMQIWSFKFMTCTNNFKIVEQEVKKSADAKNGFSKIGLYGLLKALSSTNNVNTANTDVSTVSTNVNTASPKDDIATLSDSTVYAFLSNQPKGVLQ</sequence>
<proteinExistence type="predicted"/>
<organism evidence="1 2">
    <name type="scientific">Tanacetum coccineum</name>
    <dbReference type="NCBI Taxonomy" id="301880"/>
    <lineage>
        <taxon>Eukaryota</taxon>
        <taxon>Viridiplantae</taxon>
        <taxon>Streptophyta</taxon>
        <taxon>Embryophyta</taxon>
        <taxon>Tracheophyta</taxon>
        <taxon>Spermatophyta</taxon>
        <taxon>Magnoliopsida</taxon>
        <taxon>eudicotyledons</taxon>
        <taxon>Gunneridae</taxon>
        <taxon>Pentapetalae</taxon>
        <taxon>asterids</taxon>
        <taxon>campanulids</taxon>
        <taxon>Asterales</taxon>
        <taxon>Asteraceae</taxon>
        <taxon>Asteroideae</taxon>
        <taxon>Anthemideae</taxon>
        <taxon>Anthemidinae</taxon>
        <taxon>Tanacetum</taxon>
    </lineage>
</organism>
<reference evidence="1" key="2">
    <citation type="submission" date="2022-01" db="EMBL/GenBank/DDBJ databases">
        <authorList>
            <person name="Yamashiro T."/>
            <person name="Shiraishi A."/>
            <person name="Satake H."/>
            <person name="Nakayama K."/>
        </authorList>
    </citation>
    <scope>NUCLEOTIDE SEQUENCE</scope>
</reference>
<protein>
    <submittedName>
        <fullName evidence="1">Uncharacterized protein</fullName>
    </submittedName>
</protein>
<dbReference type="EMBL" id="BQNB010015821">
    <property type="protein sequence ID" value="GJT44528.1"/>
    <property type="molecule type" value="Genomic_DNA"/>
</dbReference>
<reference evidence="1" key="1">
    <citation type="journal article" date="2022" name="Int. J. Mol. Sci.">
        <title>Draft Genome of Tanacetum Coccineum: Genomic Comparison of Closely Related Tanacetum-Family Plants.</title>
        <authorList>
            <person name="Yamashiro T."/>
            <person name="Shiraishi A."/>
            <person name="Nakayama K."/>
            <person name="Satake H."/>
        </authorList>
    </citation>
    <scope>NUCLEOTIDE SEQUENCE</scope>
</reference>
<comment type="caution">
    <text evidence="1">The sequence shown here is derived from an EMBL/GenBank/DDBJ whole genome shotgun (WGS) entry which is preliminary data.</text>
</comment>
<gene>
    <name evidence="1" type="ORF">Tco_0953243</name>
</gene>
<keyword evidence="2" id="KW-1185">Reference proteome</keyword>
<evidence type="ECO:0000313" key="2">
    <source>
        <dbReference type="Proteomes" id="UP001151760"/>
    </source>
</evidence>
<evidence type="ECO:0000313" key="1">
    <source>
        <dbReference type="EMBL" id="GJT44528.1"/>
    </source>
</evidence>
<dbReference type="Proteomes" id="UP001151760">
    <property type="component" value="Unassembled WGS sequence"/>
</dbReference>
<name>A0ABQ5DZN4_9ASTR</name>